<accession>A0A1E3NJB5</accession>
<evidence type="ECO:0000256" key="3">
    <source>
        <dbReference type="ARBA" id="ARBA00022989"/>
    </source>
</evidence>
<dbReference type="PANTHER" id="PTHR31679:SF2">
    <property type="entry name" value="PEROXISOMAL MEMBRANE PROTEIN PEX30-RELATED"/>
    <property type="match status" value="1"/>
</dbReference>
<sequence length="340" mass="40516">MKNNLVHAEFVPSADTHPNALLQDTPPQVIAALHSIYPFLIAANRVLSFVTWTTESYYRNFVLMFIYILSVLHWNNYIIIVLPTFIVLAYCCTNWFVKTSFVDTAYFMTPPTLEEIVDTLDNFNMRASFVSRINAPSKDFRRLFVNLCLLTPFYVYLMKNYISYKVWMVCTSLFVFTYYSTWFIALRRLLFRLKPVKRLLGLFTGENYSVADNELEVTLLNLNTKNSIDRNTKVIEFHLLENERRWVGLGWCKRMMFFERSPYCTLDLKQYLGSLDDFCFPKLKNYENTKWIWLDKSWVPDQKGWTYCDNYWNHPQHGDSVTRYTRSRQLRRQCLVVLNK</sequence>
<keyword evidence="2 5" id="KW-0812">Transmembrane</keyword>
<evidence type="ECO:0000256" key="4">
    <source>
        <dbReference type="ARBA" id="ARBA00023136"/>
    </source>
</evidence>
<dbReference type="PANTHER" id="PTHR31679">
    <property type="entry name" value="PEROXISOMAL MEMBRANE PROTEIN PEX30-RELATED"/>
    <property type="match status" value="1"/>
</dbReference>
<dbReference type="STRING" id="763406.A0A1E3NJB5"/>
<dbReference type="SMART" id="SM00693">
    <property type="entry name" value="DysFN"/>
    <property type="match status" value="1"/>
</dbReference>
<evidence type="ECO:0000313" key="7">
    <source>
        <dbReference type="EMBL" id="ODQ45668.1"/>
    </source>
</evidence>
<protein>
    <recommendedName>
        <fullName evidence="6">Peroxin/Ferlin domain-containing protein</fullName>
    </recommendedName>
</protein>
<evidence type="ECO:0000256" key="1">
    <source>
        <dbReference type="ARBA" id="ARBA00004127"/>
    </source>
</evidence>
<evidence type="ECO:0000256" key="5">
    <source>
        <dbReference type="SAM" id="Phobius"/>
    </source>
</evidence>
<keyword evidence="4 5" id="KW-0472">Membrane</keyword>
<evidence type="ECO:0000256" key="2">
    <source>
        <dbReference type="ARBA" id="ARBA00022692"/>
    </source>
</evidence>
<feature type="transmembrane region" description="Helical" evidence="5">
    <location>
        <begin position="29"/>
        <end position="50"/>
    </location>
</feature>
<dbReference type="OrthoDB" id="5586090at2759"/>
<gene>
    <name evidence="7" type="ORF">PICMEDRAFT_16959</name>
</gene>
<dbReference type="Pfam" id="PF06398">
    <property type="entry name" value="Pex24p"/>
    <property type="match status" value="1"/>
</dbReference>
<feature type="domain" description="Peroxin/Ferlin" evidence="6">
    <location>
        <begin position="232"/>
        <end position="301"/>
    </location>
</feature>
<organism evidence="7 8">
    <name type="scientific">Pichia membranifaciens NRRL Y-2026</name>
    <dbReference type="NCBI Taxonomy" id="763406"/>
    <lineage>
        <taxon>Eukaryota</taxon>
        <taxon>Fungi</taxon>
        <taxon>Dikarya</taxon>
        <taxon>Ascomycota</taxon>
        <taxon>Saccharomycotina</taxon>
        <taxon>Pichiomycetes</taxon>
        <taxon>Pichiales</taxon>
        <taxon>Pichiaceae</taxon>
        <taxon>Pichia</taxon>
    </lineage>
</organism>
<evidence type="ECO:0000313" key="8">
    <source>
        <dbReference type="Proteomes" id="UP000094455"/>
    </source>
</evidence>
<evidence type="ECO:0000259" key="6">
    <source>
        <dbReference type="SMART" id="SM00693"/>
    </source>
</evidence>
<dbReference type="GeneID" id="30178096"/>
<reference evidence="7 8" key="1">
    <citation type="journal article" date="2016" name="Proc. Natl. Acad. Sci. U.S.A.">
        <title>Comparative genomics of biotechnologically important yeasts.</title>
        <authorList>
            <person name="Riley R."/>
            <person name="Haridas S."/>
            <person name="Wolfe K.H."/>
            <person name="Lopes M.R."/>
            <person name="Hittinger C.T."/>
            <person name="Goeker M."/>
            <person name="Salamov A.A."/>
            <person name="Wisecaver J.H."/>
            <person name="Long T.M."/>
            <person name="Calvey C.H."/>
            <person name="Aerts A.L."/>
            <person name="Barry K.W."/>
            <person name="Choi C."/>
            <person name="Clum A."/>
            <person name="Coughlan A.Y."/>
            <person name="Deshpande S."/>
            <person name="Douglass A.P."/>
            <person name="Hanson S.J."/>
            <person name="Klenk H.-P."/>
            <person name="LaButti K.M."/>
            <person name="Lapidus A."/>
            <person name="Lindquist E.A."/>
            <person name="Lipzen A.M."/>
            <person name="Meier-Kolthoff J.P."/>
            <person name="Ohm R.A."/>
            <person name="Otillar R.P."/>
            <person name="Pangilinan J.L."/>
            <person name="Peng Y."/>
            <person name="Rokas A."/>
            <person name="Rosa C.A."/>
            <person name="Scheuner C."/>
            <person name="Sibirny A.A."/>
            <person name="Slot J.C."/>
            <person name="Stielow J.B."/>
            <person name="Sun H."/>
            <person name="Kurtzman C.P."/>
            <person name="Blackwell M."/>
            <person name="Grigoriev I.V."/>
            <person name="Jeffries T.W."/>
        </authorList>
    </citation>
    <scope>NUCLEOTIDE SEQUENCE [LARGE SCALE GENOMIC DNA]</scope>
    <source>
        <strain evidence="7 8">NRRL Y-2026</strain>
    </source>
</reference>
<proteinExistence type="predicted"/>
<dbReference type="InterPro" id="IPR052646">
    <property type="entry name" value="Peroxisomal_PEX28-32"/>
</dbReference>
<dbReference type="GO" id="GO:0012505">
    <property type="term" value="C:endomembrane system"/>
    <property type="evidence" value="ECO:0007669"/>
    <property type="project" value="UniProtKB-SubCell"/>
</dbReference>
<keyword evidence="8" id="KW-1185">Reference proteome</keyword>
<dbReference type="EMBL" id="KV454004">
    <property type="protein sequence ID" value="ODQ45668.1"/>
    <property type="molecule type" value="Genomic_DNA"/>
</dbReference>
<dbReference type="InterPro" id="IPR010482">
    <property type="entry name" value="TECPR1-like_DysF"/>
</dbReference>
<dbReference type="RefSeq" id="XP_019016781.1">
    <property type="nucleotide sequence ID" value="XM_019161409.1"/>
</dbReference>
<dbReference type="GO" id="GO:0005778">
    <property type="term" value="C:peroxisomal membrane"/>
    <property type="evidence" value="ECO:0007669"/>
    <property type="project" value="TreeGrafter"/>
</dbReference>
<name>A0A1E3NJB5_9ASCO</name>
<feature type="transmembrane region" description="Helical" evidence="5">
    <location>
        <begin position="57"/>
        <end position="74"/>
    </location>
</feature>
<feature type="transmembrane region" description="Helical" evidence="5">
    <location>
        <begin position="80"/>
        <end position="97"/>
    </location>
</feature>
<dbReference type="AlphaFoldDB" id="A0A1E3NJB5"/>
<dbReference type="InterPro" id="IPR006614">
    <property type="entry name" value="Peroxin/Ferlin"/>
</dbReference>
<feature type="transmembrane region" description="Helical" evidence="5">
    <location>
        <begin position="164"/>
        <end position="185"/>
    </location>
</feature>
<comment type="subcellular location">
    <subcellularLocation>
        <location evidence="1">Endomembrane system</location>
        <topology evidence="1">Multi-pass membrane protein</topology>
    </subcellularLocation>
</comment>
<keyword evidence="3 5" id="KW-1133">Transmembrane helix</keyword>
<dbReference type="GO" id="GO:0007031">
    <property type="term" value="P:peroxisome organization"/>
    <property type="evidence" value="ECO:0007669"/>
    <property type="project" value="UniProtKB-ARBA"/>
</dbReference>
<dbReference type="Proteomes" id="UP000094455">
    <property type="component" value="Unassembled WGS sequence"/>
</dbReference>